<dbReference type="PANTHER" id="PTHR11757:SF19">
    <property type="entry name" value="PROLYL ENDOPEPTIDASE-LIKE"/>
    <property type="match status" value="1"/>
</dbReference>
<evidence type="ECO:0000259" key="6">
    <source>
        <dbReference type="Pfam" id="PF00326"/>
    </source>
</evidence>
<keyword evidence="4" id="KW-0720">Serine protease</keyword>
<dbReference type="Pfam" id="PF00326">
    <property type="entry name" value="Peptidase_S9"/>
    <property type="match status" value="1"/>
</dbReference>
<gene>
    <name evidence="8" type="ORF">VO01_09820</name>
</gene>
<dbReference type="AlphaFoldDB" id="A0A0D5CJF5"/>
<evidence type="ECO:0000256" key="4">
    <source>
        <dbReference type="ARBA" id="ARBA00022825"/>
    </source>
</evidence>
<keyword evidence="3 8" id="KW-0378">Hydrolase</keyword>
<reference evidence="8 9" key="1">
    <citation type="journal article" date="2015" name="Genome Announc.">
        <title>Complete Genome Sequence of Clavibacter michiganensis subsp. insidiosus R1-1 Using PacBio Single-Molecule Real-Time Technology.</title>
        <authorList>
            <person name="Lu Y."/>
            <person name="Samac D.A."/>
            <person name="Glazebrook J."/>
            <person name="Ishimaru C.A."/>
        </authorList>
    </citation>
    <scope>NUCLEOTIDE SEQUENCE [LARGE SCALE GENOMIC DNA]</scope>
    <source>
        <strain evidence="8 9">R1-1</strain>
    </source>
</reference>
<evidence type="ECO:0000256" key="5">
    <source>
        <dbReference type="SAM" id="MobiDB-lite"/>
    </source>
</evidence>
<dbReference type="InterPro" id="IPR029058">
    <property type="entry name" value="AB_hydrolase_fold"/>
</dbReference>
<keyword evidence="2 8" id="KW-0645">Protease</keyword>
<dbReference type="EMBL" id="CP011043">
    <property type="protein sequence ID" value="AJW79387.1"/>
    <property type="molecule type" value="Genomic_DNA"/>
</dbReference>
<evidence type="ECO:0000256" key="3">
    <source>
        <dbReference type="ARBA" id="ARBA00022801"/>
    </source>
</evidence>
<name>A0A0D5CJF5_9MICO</name>
<dbReference type="EC" id="3.4.21.83" evidence="8"/>
<dbReference type="PRINTS" id="PR00862">
    <property type="entry name" value="PROLIGOPTASE"/>
</dbReference>
<feature type="domain" description="Peptidase S9A N-terminal" evidence="7">
    <location>
        <begin position="20"/>
        <end position="445"/>
    </location>
</feature>
<dbReference type="OrthoDB" id="9801421at2"/>
<dbReference type="InterPro" id="IPR051543">
    <property type="entry name" value="Serine_Peptidase_S9A"/>
</dbReference>
<dbReference type="Proteomes" id="UP000032604">
    <property type="component" value="Chromosome"/>
</dbReference>
<evidence type="ECO:0000256" key="2">
    <source>
        <dbReference type="ARBA" id="ARBA00022670"/>
    </source>
</evidence>
<dbReference type="GO" id="GO:0004252">
    <property type="term" value="F:serine-type endopeptidase activity"/>
    <property type="evidence" value="ECO:0007669"/>
    <property type="project" value="UniProtKB-EC"/>
</dbReference>
<accession>A0A0D5CJF5</accession>
<dbReference type="InterPro" id="IPR001375">
    <property type="entry name" value="Peptidase_S9_cat"/>
</dbReference>
<evidence type="ECO:0000256" key="1">
    <source>
        <dbReference type="ARBA" id="ARBA00005228"/>
    </source>
</evidence>
<dbReference type="InterPro" id="IPR002471">
    <property type="entry name" value="Pept_S9_AS"/>
</dbReference>
<dbReference type="Gene3D" id="2.130.10.120">
    <property type="entry name" value="Prolyl oligopeptidase, N-terminal domain"/>
    <property type="match status" value="1"/>
</dbReference>
<dbReference type="GO" id="GO:0006508">
    <property type="term" value="P:proteolysis"/>
    <property type="evidence" value="ECO:0007669"/>
    <property type="project" value="UniProtKB-KW"/>
</dbReference>
<dbReference type="PANTHER" id="PTHR11757">
    <property type="entry name" value="PROTEASE FAMILY S9A OLIGOPEPTIDASE"/>
    <property type="match status" value="1"/>
</dbReference>
<feature type="region of interest" description="Disordered" evidence="5">
    <location>
        <begin position="1"/>
        <end position="24"/>
    </location>
</feature>
<sequence>MTDPAVPAVSSPASDSPSTPPVAEQRPIERTFHGDTFVDRYEWLRDKDDAAVIAHLEAENAYTEGATAHLEPLRERIFTEIKDRTQETDLSVPVREGDWWYYARTVEGSQYAIRCRRPVAGPDDWTPPAVEPAADGAAIPGEQVLLDSNAEAEGHEFFSLGAFEVSPDGSLLAYSTDTEGDERFTLKIRDLATGEDLADEISGTSHGATFSAHGDHLFYVTVDDVWRPDTVWRHRVGSPASQDVKVFTEPDESYFVGFGMTRSRQYLVIEVGSKITTEVLLLDAGDPTGAFRPVWPRRHGVEYDVDHAVIDGSDRLLILHNDGATNFELVDVPADDPTSTTDRQVVIPHDDEVRLEDASAFADHLVISYRREGLTRVGVIPFDRVLDGEQLHEIAFDEPIYTVGTAGNPEFAQPTVRLGYTSLATPATTYDYVLATRELRLLKQQPVRGGYDPDDYVQTREWATAEDGTEIPLSVVYKRGLVHPGTPAPLLLYGYGSYEASIDPSFSIARLSLLDRGMAFVIAHVRGGGEMGRRWYDEGKTLTKKNTFTDFVAAADRLIARGWTSPENLVAEGRSAGGLLMGAVANIAPDRFAGILAGVPFVDALTSILDPSLPLTVIEWDEWGDPLHDPEVYAYMKSYTPYENVREGVEYPRILAVTSLNDTRVLYVEPAKWTARLREAGAPVLLRTEMQAGHGGKSGRYDAWRERASDYAWVLDVAGLA</sequence>
<evidence type="ECO:0000313" key="8">
    <source>
        <dbReference type="EMBL" id="AJW79387.1"/>
    </source>
</evidence>
<comment type="similarity">
    <text evidence="1">Belongs to the peptidase S9A family.</text>
</comment>
<feature type="compositionally biased region" description="Low complexity" evidence="5">
    <location>
        <begin position="1"/>
        <end position="23"/>
    </location>
</feature>
<dbReference type="KEGG" id="cmh:VO01_09820"/>
<dbReference type="InterPro" id="IPR023302">
    <property type="entry name" value="Pept_S9A_N"/>
</dbReference>
<feature type="domain" description="Peptidase S9 prolyl oligopeptidase catalytic" evidence="6">
    <location>
        <begin position="504"/>
        <end position="719"/>
    </location>
</feature>
<dbReference type="SUPFAM" id="SSF53474">
    <property type="entry name" value="alpha/beta-Hydrolases"/>
    <property type="match status" value="1"/>
</dbReference>
<dbReference type="SUPFAM" id="SSF50993">
    <property type="entry name" value="Peptidase/esterase 'gauge' domain"/>
    <property type="match status" value="1"/>
</dbReference>
<organism evidence="8 9">
    <name type="scientific">Clavibacter michiganensis subsp. insidiosus</name>
    <dbReference type="NCBI Taxonomy" id="33014"/>
    <lineage>
        <taxon>Bacteria</taxon>
        <taxon>Bacillati</taxon>
        <taxon>Actinomycetota</taxon>
        <taxon>Actinomycetes</taxon>
        <taxon>Micrococcales</taxon>
        <taxon>Microbacteriaceae</taxon>
        <taxon>Clavibacter</taxon>
    </lineage>
</organism>
<evidence type="ECO:0000313" key="9">
    <source>
        <dbReference type="Proteomes" id="UP000032604"/>
    </source>
</evidence>
<dbReference type="RefSeq" id="WP_045528608.1">
    <property type="nucleotide sequence ID" value="NZ_CP011043.1"/>
</dbReference>
<dbReference type="HOGENOM" id="CLU_011290_0_1_11"/>
<dbReference type="InterPro" id="IPR002470">
    <property type="entry name" value="Peptidase_S9A"/>
</dbReference>
<evidence type="ECO:0000259" key="7">
    <source>
        <dbReference type="Pfam" id="PF02897"/>
    </source>
</evidence>
<dbReference type="Pfam" id="PF02897">
    <property type="entry name" value="Peptidase_S9_N"/>
    <property type="match status" value="1"/>
</dbReference>
<proteinExistence type="inferred from homology"/>
<dbReference type="MEROPS" id="S09.010"/>
<dbReference type="Gene3D" id="3.40.50.1820">
    <property type="entry name" value="alpha/beta hydrolase"/>
    <property type="match status" value="1"/>
</dbReference>
<protein>
    <submittedName>
        <fullName evidence="8">Protease 2</fullName>
        <ecNumber evidence="8">3.4.21.83</ecNumber>
    </submittedName>
</protein>
<dbReference type="PROSITE" id="PS00708">
    <property type="entry name" value="PRO_ENDOPEP_SER"/>
    <property type="match status" value="1"/>
</dbReference>
<dbReference type="PATRIC" id="fig|33014.5.peg.2031"/>